<comment type="catalytic activity">
    <reaction evidence="10 11">
        <text>nicotinate beta-D-ribonucleotide + ATP + H(+) = deamido-NAD(+) + diphosphate</text>
        <dbReference type="Rhea" id="RHEA:22860"/>
        <dbReference type="ChEBI" id="CHEBI:15378"/>
        <dbReference type="ChEBI" id="CHEBI:30616"/>
        <dbReference type="ChEBI" id="CHEBI:33019"/>
        <dbReference type="ChEBI" id="CHEBI:57502"/>
        <dbReference type="ChEBI" id="CHEBI:58437"/>
        <dbReference type="EC" id="2.7.7.18"/>
    </reaction>
</comment>
<keyword evidence="6 11" id="KW-0548">Nucleotidyltransferase</keyword>
<protein>
    <recommendedName>
        <fullName evidence="11">Probable nicotinate-nucleotide adenylyltransferase</fullName>
        <ecNumber evidence="11">2.7.7.18</ecNumber>
    </recommendedName>
    <alternativeName>
        <fullName evidence="11">Deamido-NAD(+) diphosphorylase</fullName>
    </alternativeName>
    <alternativeName>
        <fullName evidence="11">Deamido-NAD(+) pyrophosphorylase</fullName>
    </alternativeName>
    <alternativeName>
        <fullName evidence="11">Nicotinate mononucleotide adenylyltransferase</fullName>
        <shortName evidence="11">NaMN adenylyltransferase</shortName>
    </alternativeName>
</protein>
<dbReference type="SUPFAM" id="SSF52374">
    <property type="entry name" value="Nucleotidylyl transferase"/>
    <property type="match status" value="1"/>
</dbReference>
<dbReference type="GO" id="GO:0004515">
    <property type="term" value="F:nicotinate-nucleotide adenylyltransferase activity"/>
    <property type="evidence" value="ECO:0007669"/>
    <property type="project" value="UniProtKB-UniRule"/>
</dbReference>
<dbReference type="InterPro" id="IPR004821">
    <property type="entry name" value="Cyt_trans-like"/>
</dbReference>
<evidence type="ECO:0000256" key="9">
    <source>
        <dbReference type="ARBA" id="ARBA00023027"/>
    </source>
</evidence>
<dbReference type="NCBIfam" id="TIGR00482">
    <property type="entry name" value="nicotinate (nicotinamide) nucleotide adenylyltransferase"/>
    <property type="match status" value="1"/>
</dbReference>
<dbReference type="GO" id="GO:0009435">
    <property type="term" value="P:NAD+ biosynthetic process"/>
    <property type="evidence" value="ECO:0007669"/>
    <property type="project" value="UniProtKB-UniRule"/>
</dbReference>
<dbReference type="AlphaFoldDB" id="A0A069PJH0"/>
<sequence>MTGSEAHANHRKKDRSLNSNLLCARRVGLLGGTFDPIHDGHLALARRFAELLQLTELVLLPAGQPWQKSDVSAAHHRLAMTRAAAASLELEGVTVSVATEEIEHDGPTYTVDTLARWREREGADASLALLIGADQLVRLDSWRDWKRLFDYAHLCVETRPGFDVLTVPAAVAAEIAARTAPPSVLQTTPNGSLLIDELLFVDVSATGIREQIRATLLAQAAGRTGARSQVPPAVWDYIVQHHLYQR</sequence>
<evidence type="ECO:0000256" key="2">
    <source>
        <dbReference type="ARBA" id="ARBA00005019"/>
    </source>
</evidence>
<keyword evidence="8 11" id="KW-0067">ATP-binding</keyword>
<dbReference type="EC" id="2.7.7.18" evidence="11"/>
<comment type="similarity">
    <text evidence="3 11">Belongs to the NadD family.</text>
</comment>
<dbReference type="Gene3D" id="3.40.50.620">
    <property type="entry name" value="HUPs"/>
    <property type="match status" value="1"/>
</dbReference>
<evidence type="ECO:0000313" key="14">
    <source>
        <dbReference type="Proteomes" id="UP000027466"/>
    </source>
</evidence>
<proteinExistence type="inferred from homology"/>
<dbReference type="STRING" id="60547.GCA_000751215_06585"/>
<dbReference type="NCBIfam" id="NF005410">
    <property type="entry name" value="PRK06973.1"/>
    <property type="match status" value="1"/>
</dbReference>
<evidence type="ECO:0000256" key="8">
    <source>
        <dbReference type="ARBA" id="ARBA00022840"/>
    </source>
</evidence>
<evidence type="ECO:0000256" key="1">
    <source>
        <dbReference type="ARBA" id="ARBA00002324"/>
    </source>
</evidence>
<comment type="pathway">
    <text evidence="2 11">Cofactor biosynthesis; NAD(+) biosynthesis; deamido-NAD(+) from nicotinate D-ribonucleotide: step 1/1.</text>
</comment>
<dbReference type="Proteomes" id="UP000027466">
    <property type="component" value="Unassembled WGS sequence"/>
</dbReference>
<evidence type="ECO:0000256" key="11">
    <source>
        <dbReference type="HAMAP-Rule" id="MF_00244"/>
    </source>
</evidence>
<feature type="domain" description="Cytidyltransferase-like" evidence="12">
    <location>
        <begin position="29"/>
        <end position="210"/>
    </location>
</feature>
<dbReference type="PANTHER" id="PTHR39321">
    <property type="entry name" value="NICOTINATE-NUCLEOTIDE ADENYLYLTRANSFERASE-RELATED"/>
    <property type="match status" value="1"/>
</dbReference>
<evidence type="ECO:0000256" key="4">
    <source>
        <dbReference type="ARBA" id="ARBA00022642"/>
    </source>
</evidence>
<dbReference type="InterPro" id="IPR014729">
    <property type="entry name" value="Rossmann-like_a/b/a_fold"/>
</dbReference>
<evidence type="ECO:0000256" key="3">
    <source>
        <dbReference type="ARBA" id="ARBA00009014"/>
    </source>
</evidence>
<dbReference type="HAMAP" id="MF_00244">
    <property type="entry name" value="NaMN_adenylyltr"/>
    <property type="match status" value="1"/>
</dbReference>
<organism evidence="13 14">
    <name type="scientific">Caballeronia glathei</name>
    <dbReference type="NCBI Taxonomy" id="60547"/>
    <lineage>
        <taxon>Bacteria</taxon>
        <taxon>Pseudomonadati</taxon>
        <taxon>Pseudomonadota</taxon>
        <taxon>Betaproteobacteria</taxon>
        <taxon>Burkholderiales</taxon>
        <taxon>Burkholderiaceae</taxon>
        <taxon>Caballeronia</taxon>
    </lineage>
</organism>
<evidence type="ECO:0000256" key="7">
    <source>
        <dbReference type="ARBA" id="ARBA00022741"/>
    </source>
</evidence>
<accession>A0A069PJH0</accession>
<dbReference type="UniPathway" id="UPA00253">
    <property type="reaction ID" value="UER00332"/>
</dbReference>
<dbReference type="EMBL" id="JFHC01000036">
    <property type="protein sequence ID" value="KDR40715.1"/>
    <property type="molecule type" value="Genomic_DNA"/>
</dbReference>
<dbReference type="GO" id="GO:0005524">
    <property type="term" value="F:ATP binding"/>
    <property type="evidence" value="ECO:0007669"/>
    <property type="project" value="UniProtKB-KW"/>
</dbReference>
<evidence type="ECO:0000259" key="12">
    <source>
        <dbReference type="Pfam" id="PF01467"/>
    </source>
</evidence>
<name>A0A069PJH0_9BURK</name>
<reference evidence="13 14" key="1">
    <citation type="submission" date="2014-03" db="EMBL/GenBank/DDBJ databases">
        <title>Draft Genome Sequences of Four Burkholderia Strains.</title>
        <authorList>
            <person name="Liu X.Y."/>
            <person name="Li C.X."/>
            <person name="Xu J.H."/>
        </authorList>
    </citation>
    <scope>NUCLEOTIDE SEQUENCE [LARGE SCALE GENOMIC DNA]</scope>
    <source>
        <strain evidence="13 14">DSM 50014</strain>
    </source>
</reference>
<evidence type="ECO:0000256" key="10">
    <source>
        <dbReference type="ARBA" id="ARBA00048721"/>
    </source>
</evidence>
<keyword evidence="5 11" id="KW-0808">Transferase</keyword>
<dbReference type="InterPro" id="IPR005248">
    <property type="entry name" value="NadD/NMNAT"/>
</dbReference>
<keyword evidence="4 11" id="KW-0662">Pyridine nucleotide biosynthesis</keyword>
<dbReference type="Pfam" id="PF01467">
    <property type="entry name" value="CTP_transf_like"/>
    <property type="match status" value="1"/>
</dbReference>
<evidence type="ECO:0000313" key="13">
    <source>
        <dbReference type="EMBL" id="KDR40715.1"/>
    </source>
</evidence>
<dbReference type="NCBIfam" id="TIGR00125">
    <property type="entry name" value="cyt_tran_rel"/>
    <property type="match status" value="1"/>
</dbReference>
<gene>
    <name evidence="11" type="primary">nadD</name>
    <name evidence="13" type="ORF">BG61_22980</name>
</gene>
<keyword evidence="9 11" id="KW-0520">NAD</keyword>
<comment type="caution">
    <text evidence="13">The sequence shown here is derived from an EMBL/GenBank/DDBJ whole genome shotgun (WGS) entry which is preliminary data.</text>
</comment>
<dbReference type="CDD" id="cd02165">
    <property type="entry name" value="NMNAT"/>
    <property type="match status" value="1"/>
</dbReference>
<evidence type="ECO:0000256" key="5">
    <source>
        <dbReference type="ARBA" id="ARBA00022679"/>
    </source>
</evidence>
<evidence type="ECO:0000256" key="6">
    <source>
        <dbReference type="ARBA" id="ARBA00022695"/>
    </source>
</evidence>
<keyword evidence="14" id="KW-1185">Reference proteome</keyword>
<comment type="function">
    <text evidence="1 11">Catalyzes the reversible adenylation of nicotinate mononucleotide (NaMN) to nicotinic acid adenine dinucleotide (NaAD).</text>
</comment>
<keyword evidence="7 11" id="KW-0547">Nucleotide-binding</keyword>
<dbReference type="PANTHER" id="PTHR39321:SF3">
    <property type="entry name" value="PHOSPHOPANTETHEINE ADENYLYLTRANSFERASE"/>
    <property type="match status" value="1"/>
</dbReference>